<evidence type="ECO:0000256" key="6">
    <source>
        <dbReference type="ARBA" id="ARBA00023242"/>
    </source>
</evidence>
<feature type="domain" description="Zn(2)-C6 fungal-type" evidence="9">
    <location>
        <begin position="21"/>
        <end position="50"/>
    </location>
</feature>
<evidence type="ECO:0000256" key="5">
    <source>
        <dbReference type="ARBA" id="ARBA00023163"/>
    </source>
</evidence>
<evidence type="ECO:0000256" key="4">
    <source>
        <dbReference type="ARBA" id="ARBA00023125"/>
    </source>
</evidence>
<reference evidence="10 11" key="1">
    <citation type="submission" date="2024-07" db="EMBL/GenBank/DDBJ databases">
        <title>Section-level genome sequencing and comparative genomics of Aspergillus sections Usti and Cavernicolus.</title>
        <authorList>
            <consortium name="Lawrence Berkeley National Laboratory"/>
            <person name="Nybo J.L."/>
            <person name="Vesth T.C."/>
            <person name="Theobald S."/>
            <person name="Frisvad J.C."/>
            <person name="Larsen T.O."/>
            <person name="Kjaerboelling I."/>
            <person name="Rothschild-Mancinelli K."/>
            <person name="Lyhne E.K."/>
            <person name="Kogle M.E."/>
            <person name="Barry K."/>
            <person name="Clum A."/>
            <person name="Na H."/>
            <person name="Ledsgaard L."/>
            <person name="Lin J."/>
            <person name="Lipzen A."/>
            <person name="Kuo A."/>
            <person name="Riley R."/>
            <person name="Mondo S."/>
            <person name="Labutti K."/>
            <person name="Haridas S."/>
            <person name="Pangalinan J."/>
            <person name="Salamov A.A."/>
            <person name="Simmons B.A."/>
            <person name="Magnuson J.K."/>
            <person name="Chen J."/>
            <person name="Drula E."/>
            <person name="Henrissat B."/>
            <person name="Wiebenga A."/>
            <person name="Lubbers R.J."/>
            <person name="Gomes A.C."/>
            <person name="Makela M.R."/>
            <person name="Stajich J."/>
            <person name="Grigoriev I.V."/>
            <person name="Mortensen U.H."/>
            <person name="De Vries R.P."/>
            <person name="Baker S.E."/>
            <person name="Andersen M.R."/>
        </authorList>
    </citation>
    <scope>NUCLEOTIDE SEQUENCE [LARGE SCALE GENOMIC DNA]</scope>
    <source>
        <strain evidence="10 11">CBS 209.92</strain>
    </source>
</reference>
<dbReference type="Pfam" id="PF00172">
    <property type="entry name" value="Zn_clus"/>
    <property type="match status" value="1"/>
</dbReference>
<dbReference type="SUPFAM" id="SSF57701">
    <property type="entry name" value="Zn2/Cys6 DNA-binding domain"/>
    <property type="match status" value="1"/>
</dbReference>
<dbReference type="PANTHER" id="PTHR47540:SF6">
    <property type="entry name" value="ZN(II)2CYS6 TRANSCRIPTION FACTOR (EUROFUNG)"/>
    <property type="match status" value="1"/>
</dbReference>
<dbReference type="InterPro" id="IPR051711">
    <property type="entry name" value="Stress_Response_Reg"/>
</dbReference>
<dbReference type="PANTHER" id="PTHR47540">
    <property type="entry name" value="THIAMINE REPRESSIBLE GENES REGULATORY PROTEIN THI5"/>
    <property type="match status" value="1"/>
</dbReference>
<dbReference type="EMBL" id="JBFTWV010000042">
    <property type="protein sequence ID" value="KAL2794664.1"/>
    <property type="molecule type" value="Genomic_DNA"/>
</dbReference>
<evidence type="ECO:0000313" key="10">
    <source>
        <dbReference type="EMBL" id="KAL2794664.1"/>
    </source>
</evidence>
<comment type="caution">
    <text evidence="10">The sequence shown here is derived from an EMBL/GenBank/DDBJ whole genome shotgun (WGS) entry which is preliminary data.</text>
</comment>
<evidence type="ECO:0000313" key="11">
    <source>
        <dbReference type="Proteomes" id="UP001610563"/>
    </source>
</evidence>
<sequence length="726" mass="81006">MTLYRQSISSRNIDKRRVVNACARCRQHKIKCSGDCPCTTCIQRKVKCRFEGEETKVHITKKHLSELKRRNIELEKENRALQQQLASSHLNTVATPAAEHVSMRNSPINQTGFHSPIPSPVDVLDVPDVVAGQKDESPTMVNPLSCGPPRYITDTAGRPHYLGHTSNWSLTIRLLHLTHQALYKCPFPSASHHVDTMTYSLNWNGTRSTVIPDIRGLPSHDQALFLVNATKFHTGEIFHLFDEPTFMAQLHAFYEGPSKEEHTRTPWFIHFLVIMALGKPLVGGKSRGTSPPGAEYFTSAFMMLPDYCFMWKDPYVSAEILCSMALYPQSIDWRTSAHNLIEQALRMLQIHGYHTNVGGVTDNKSLLRCQNIWWTVYVLERQICVLLGVPLGISESDITASLPIFPESIVKTVTVAVHVKLSRAFSQVVNTLCRESGVLNSTFVKTTQEVLQGVANVASELRELFPVPEQGSMNGISRVSGYLNLLYHQCIMLATRPFLFGLVETCVGVETAGKAVPTPIQLLLQICIESARKAVSILSALHDQTLLECFLSFDLESAVSAGLVITMAMLVCPSLIENHAYFLDTLSNLLDHMSDRGNLIAADQKQELNQLRTLCEKLKTSPAMTRYPEFLQTQESAVLPGDVLPSIPCSFENLPIDGYTQPSRSQSNAEPQTSWLGDATDRSDWAQDMTPSQLLEVVDMLNGDDLLDWVDFSSSTFDLGREDPFV</sequence>
<evidence type="ECO:0000256" key="1">
    <source>
        <dbReference type="ARBA" id="ARBA00004123"/>
    </source>
</evidence>
<keyword evidence="6" id="KW-0539">Nucleus</keyword>
<dbReference type="SMART" id="SM00066">
    <property type="entry name" value="GAL4"/>
    <property type="match status" value="1"/>
</dbReference>
<keyword evidence="3" id="KW-0805">Transcription regulation</keyword>
<keyword evidence="2" id="KW-0479">Metal-binding</keyword>
<dbReference type="Proteomes" id="UP001610563">
    <property type="component" value="Unassembled WGS sequence"/>
</dbReference>
<protein>
    <recommendedName>
        <fullName evidence="9">Zn(2)-C6 fungal-type domain-containing protein</fullName>
    </recommendedName>
</protein>
<dbReference type="Gene3D" id="4.10.240.10">
    <property type="entry name" value="Zn(2)-C6 fungal-type DNA-binding domain"/>
    <property type="match status" value="1"/>
</dbReference>
<dbReference type="Pfam" id="PF04082">
    <property type="entry name" value="Fungal_trans"/>
    <property type="match status" value="1"/>
</dbReference>
<proteinExistence type="predicted"/>
<evidence type="ECO:0000256" key="8">
    <source>
        <dbReference type="SAM" id="MobiDB-lite"/>
    </source>
</evidence>
<feature type="compositionally biased region" description="Polar residues" evidence="8">
    <location>
        <begin position="660"/>
        <end position="675"/>
    </location>
</feature>
<evidence type="ECO:0000256" key="3">
    <source>
        <dbReference type="ARBA" id="ARBA00023015"/>
    </source>
</evidence>
<dbReference type="InterPro" id="IPR001138">
    <property type="entry name" value="Zn2Cys6_DnaBD"/>
</dbReference>
<organism evidence="10 11">
    <name type="scientific">Aspergillus keveii</name>
    <dbReference type="NCBI Taxonomy" id="714993"/>
    <lineage>
        <taxon>Eukaryota</taxon>
        <taxon>Fungi</taxon>
        <taxon>Dikarya</taxon>
        <taxon>Ascomycota</taxon>
        <taxon>Pezizomycotina</taxon>
        <taxon>Eurotiomycetes</taxon>
        <taxon>Eurotiomycetidae</taxon>
        <taxon>Eurotiales</taxon>
        <taxon>Aspergillaceae</taxon>
        <taxon>Aspergillus</taxon>
        <taxon>Aspergillus subgen. Nidulantes</taxon>
    </lineage>
</organism>
<dbReference type="CDD" id="cd00067">
    <property type="entry name" value="GAL4"/>
    <property type="match status" value="1"/>
</dbReference>
<keyword evidence="5" id="KW-0804">Transcription</keyword>
<dbReference type="InterPro" id="IPR007219">
    <property type="entry name" value="XnlR_reg_dom"/>
</dbReference>
<gene>
    <name evidence="10" type="ORF">BJX66DRAFT_351132</name>
</gene>
<name>A0ABR4G6L0_9EURO</name>
<feature type="region of interest" description="Disordered" evidence="8">
    <location>
        <begin position="658"/>
        <end position="683"/>
    </location>
</feature>
<dbReference type="PROSITE" id="PS00463">
    <property type="entry name" value="ZN2_CY6_FUNGAL_1"/>
    <property type="match status" value="1"/>
</dbReference>
<feature type="coiled-coil region" evidence="7">
    <location>
        <begin position="57"/>
        <end position="91"/>
    </location>
</feature>
<comment type="subcellular location">
    <subcellularLocation>
        <location evidence="1">Nucleus</location>
    </subcellularLocation>
</comment>
<dbReference type="InterPro" id="IPR036864">
    <property type="entry name" value="Zn2-C6_fun-type_DNA-bd_sf"/>
</dbReference>
<evidence type="ECO:0000256" key="7">
    <source>
        <dbReference type="SAM" id="Coils"/>
    </source>
</evidence>
<evidence type="ECO:0000256" key="2">
    <source>
        <dbReference type="ARBA" id="ARBA00022723"/>
    </source>
</evidence>
<keyword evidence="4" id="KW-0238">DNA-binding</keyword>
<dbReference type="PROSITE" id="PS50048">
    <property type="entry name" value="ZN2_CY6_FUNGAL_2"/>
    <property type="match status" value="1"/>
</dbReference>
<dbReference type="CDD" id="cd12148">
    <property type="entry name" value="fungal_TF_MHR"/>
    <property type="match status" value="1"/>
</dbReference>
<keyword evidence="11" id="KW-1185">Reference proteome</keyword>
<accession>A0ABR4G6L0</accession>
<keyword evidence="7" id="KW-0175">Coiled coil</keyword>
<dbReference type="SMART" id="SM00906">
    <property type="entry name" value="Fungal_trans"/>
    <property type="match status" value="1"/>
</dbReference>
<evidence type="ECO:0000259" key="9">
    <source>
        <dbReference type="PROSITE" id="PS50048"/>
    </source>
</evidence>